<reference evidence="1 2" key="1">
    <citation type="submission" date="2021-06" db="EMBL/GenBank/DDBJ databases">
        <title>Clostridia strains as spoilage organisms.</title>
        <authorList>
            <person name="Wambui J."/>
            <person name="Stephan R."/>
            <person name="Stevens M.J.A."/>
        </authorList>
    </citation>
    <scope>NUCLEOTIDE SEQUENCE [LARGE SCALE GENOMIC DNA]</scope>
    <source>
        <strain evidence="1 2">CM013</strain>
    </source>
</reference>
<dbReference type="InterPro" id="IPR024997">
    <property type="entry name" value="DUF3892"/>
</dbReference>
<dbReference type="Pfam" id="PF13031">
    <property type="entry name" value="DUF3892"/>
    <property type="match status" value="1"/>
</dbReference>
<dbReference type="RefSeq" id="WP_216132849.1">
    <property type="nucleotide sequence ID" value="NZ_JAHLDG010000029.1"/>
</dbReference>
<name>A0ABS6C6B9_9CLOT</name>
<evidence type="ECO:0000313" key="1">
    <source>
        <dbReference type="EMBL" id="MBU3221040.1"/>
    </source>
</evidence>
<comment type="caution">
    <text evidence="1">The sequence shown here is derived from an EMBL/GenBank/DDBJ whole genome shotgun (WGS) entry which is preliminary data.</text>
</comment>
<evidence type="ECO:0000313" key="2">
    <source>
        <dbReference type="Proteomes" id="UP000740830"/>
    </source>
</evidence>
<protein>
    <submittedName>
        <fullName evidence="1">DUF3892 domain-containing protein</fullName>
    </submittedName>
</protein>
<keyword evidence="2" id="KW-1185">Reference proteome</keyword>
<accession>A0ABS6C6B9</accession>
<dbReference type="Proteomes" id="UP000740830">
    <property type="component" value="Unassembled WGS sequence"/>
</dbReference>
<proteinExistence type="predicted"/>
<dbReference type="EMBL" id="JAHLDG010000029">
    <property type="protein sequence ID" value="MBU3221040.1"/>
    <property type="molecule type" value="Genomic_DNA"/>
</dbReference>
<sequence length="98" mass="11388">MADYYIYAVHQEKDVIETVKICISYNEATGPENKSLKTRQNVISDIDESKKSIFTLYKESQVWKLGEMVKVKEISGEKYIKTKANGKRCDNLDNIEQY</sequence>
<gene>
    <name evidence="1" type="ORF">KPL27_13295</name>
</gene>
<organism evidence="1 2">
    <name type="scientific">Clostridium algidicarnis</name>
    <dbReference type="NCBI Taxonomy" id="37659"/>
    <lineage>
        <taxon>Bacteria</taxon>
        <taxon>Bacillati</taxon>
        <taxon>Bacillota</taxon>
        <taxon>Clostridia</taxon>
        <taxon>Eubacteriales</taxon>
        <taxon>Clostridiaceae</taxon>
        <taxon>Clostridium</taxon>
    </lineage>
</organism>